<dbReference type="Proteomes" id="UP001370758">
    <property type="component" value="Unassembled WGS sequence"/>
</dbReference>
<accession>A0AAV9VT84</accession>
<evidence type="ECO:0000313" key="1">
    <source>
        <dbReference type="EMBL" id="KAK6495576.1"/>
    </source>
</evidence>
<evidence type="ECO:0000313" key="2">
    <source>
        <dbReference type="Proteomes" id="UP001370758"/>
    </source>
</evidence>
<keyword evidence="2" id="KW-1185">Reference proteome</keyword>
<sequence>MTKLHTELILDSYGAEIARILLRSSETIEDLALTFHNQKARDPFEVPDSVMQALAKQKPKRLRLKTVAIQPSLQHCFSNGNLESLNTSNCRNLMRLTPWLQGKNLEELAVQDRIYQDGEKCDICNWVQIYGH</sequence>
<dbReference type="EMBL" id="JAVHJL010000012">
    <property type="protein sequence ID" value="KAK6495576.1"/>
    <property type="molecule type" value="Genomic_DNA"/>
</dbReference>
<gene>
    <name evidence="1" type="ORF">TWF481_002624</name>
</gene>
<evidence type="ECO:0008006" key="3">
    <source>
        <dbReference type="Google" id="ProtNLM"/>
    </source>
</evidence>
<dbReference type="AlphaFoldDB" id="A0AAV9VT84"/>
<protein>
    <recommendedName>
        <fullName evidence="3">F-box domain-containing protein</fullName>
    </recommendedName>
</protein>
<organism evidence="1 2">
    <name type="scientific">Arthrobotrys musiformis</name>
    <dbReference type="NCBI Taxonomy" id="47236"/>
    <lineage>
        <taxon>Eukaryota</taxon>
        <taxon>Fungi</taxon>
        <taxon>Dikarya</taxon>
        <taxon>Ascomycota</taxon>
        <taxon>Pezizomycotina</taxon>
        <taxon>Orbiliomycetes</taxon>
        <taxon>Orbiliales</taxon>
        <taxon>Orbiliaceae</taxon>
        <taxon>Arthrobotrys</taxon>
    </lineage>
</organism>
<comment type="caution">
    <text evidence="1">The sequence shown here is derived from an EMBL/GenBank/DDBJ whole genome shotgun (WGS) entry which is preliminary data.</text>
</comment>
<name>A0AAV9VT84_9PEZI</name>
<reference evidence="1 2" key="1">
    <citation type="submission" date="2023-08" db="EMBL/GenBank/DDBJ databases">
        <authorList>
            <person name="Palmer J.M."/>
        </authorList>
    </citation>
    <scope>NUCLEOTIDE SEQUENCE [LARGE SCALE GENOMIC DNA]</scope>
    <source>
        <strain evidence="1 2">TWF481</strain>
    </source>
</reference>
<proteinExistence type="predicted"/>